<name>A0ABS3R1Y7_9ACTN</name>
<dbReference type="RefSeq" id="WP_208268668.1">
    <property type="nucleotide sequence ID" value="NZ_BAAAGM010000126.1"/>
</dbReference>
<dbReference type="Proteomes" id="UP000666915">
    <property type="component" value="Unassembled WGS sequence"/>
</dbReference>
<accession>A0ABS3R1Y7</accession>
<comment type="caution">
    <text evidence="2">The sequence shown here is derived from an EMBL/GenBank/DDBJ whole genome shotgun (WGS) entry which is preliminary data.</text>
</comment>
<proteinExistence type="predicted"/>
<reference evidence="2 3" key="1">
    <citation type="submission" date="2021-03" db="EMBL/GenBank/DDBJ databases">
        <authorList>
            <person name="Kanchanasin P."/>
            <person name="Saeng-In P."/>
            <person name="Phongsopitanun W."/>
            <person name="Yuki M."/>
            <person name="Kudo T."/>
            <person name="Ohkuma M."/>
            <person name="Tanasupawat S."/>
        </authorList>
    </citation>
    <scope>NUCLEOTIDE SEQUENCE [LARGE SCALE GENOMIC DNA]</scope>
    <source>
        <strain evidence="2 3">L46</strain>
    </source>
</reference>
<evidence type="ECO:0000313" key="2">
    <source>
        <dbReference type="EMBL" id="MBO2440275.1"/>
    </source>
</evidence>
<feature type="compositionally biased region" description="Basic and acidic residues" evidence="1">
    <location>
        <begin position="215"/>
        <end position="226"/>
    </location>
</feature>
<dbReference type="EMBL" id="JAGEOK010000014">
    <property type="protein sequence ID" value="MBO2440275.1"/>
    <property type="molecule type" value="Genomic_DNA"/>
</dbReference>
<feature type="region of interest" description="Disordered" evidence="1">
    <location>
        <begin position="204"/>
        <end position="273"/>
    </location>
</feature>
<gene>
    <name evidence="2" type="ORF">J4557_22350</name>
</gene>
<evidence type="ECO:0000313" key="3">
    <source>
        <dbReference type="Proteomes" id="UP000666915"/>
    </source>
</evidence>
<keyword evidence="3" id="KW-1185">Reference proteome</keyword>
<evidence type="ECO:0000256" key="1">
    <source>
        <dbReference type="SAM" id="MobiDB-lite"/>
    </source>
</evidence>
<sequence length="273" mass="29878">MPDPDAAVAAALDAYQRELLPGDLPTHRTDLSLAESFVQSLLEQLARYADQHGLDVHDTLEELHQRSIDRSETEPDLVHNFRLGAQVQIRQQETATGAKPRYPRWRGFITSLVESSDGDARCTLRVPAVADTVHVTASELEPADALLPIATRTAGVVHHAHDAEETITALATWLKRNADTRPTTYQDRHDDLARLSEALATWSGGQPEGIGLHLPARDSRAARRTDSAAPPGLFAAARLAATGFPQGPTPIRPDDPPTASRLPERSQRRPHRP</sequence>
<protein>
    <submittedName>
        <fullName evidence="2">Uncharacterized protein</fullName>
    </submittedName>
</protein>
<organism evidence="2 3">
    <name type="scientific">Actinomadura nitritigenes</name>
    <dbReference type="NCBI Taxonomy" id="134602"/>
    <lineage>
        <taxon>Bacteria</taxon>
        <taxon>Bacillati</taxon>
        <taxon>Actinomycetota</taxon>
        <taxon>Actinomycetes</taxon>
        <taxon>Streptosporangiales</taxon>
        <taxon>Thermomonosporaceae</taxon>
        <taxon>Actinomadura</taxon>
    </lineage>
</organism>